<dbReference type="Gene3D" id="2.20.200.10">
    <property type="entry name" value="Outer membrane efflux proteins (OEP)"/>
    <property type="match status" value="1"/>
</dbReference>
<gene>
    <name evidence="4" type="ORF">HLB44_23825</name>
</gene>
<keyword evidence="2" id="KW-0812">Transmembrane</keyword>
<evidence type="ECO:0000256" key="3">
    <source>
        <dbReference type="SAM" id="Coils"/>
    </source>
</evidence>
<feature type="chain" id="PRO_5044961271" evidence="2">
    <location>
        <begin position="23"/>
        <end position="479"/>
    </location>
</feature>
<dbReference type="PANTHER" id="PTHR30203:SF33">
    <property type="entry name" value="BLR4455 PROTEIN"/>
    <property type="match status" value="1"/>
</dbReference>
<dbReference type="RefSeq" id="WP_173128117.1">
    <property type="nucleotide sequence ID" value="NZ_JABRWJ010000007.1"/>
</dbReference>
<evidence type="ECO:0000313" key="4">
    <source>
        <dbReference type="EMBL" id="NRF70038.1"/>
    </source>
</evidence>
<keyword evidence="3" id="KW-0175">Coiled coil</keyword>
<keyword evidence="2" id="KW-0449">Lipoprotein</keyword>
<dbReference type="InterPro" id="IPR003423">
    <property type="entry name" value="OMP_efflux"/>
</dbReference>
<protein>
    <submittedName>
        <fullName evidence="4">Efflux transporter outer membrane subunit</fullName>
    </submittedName>
</protein>
<evidence type="ECO:0000256" key="1">
    <source>
        <dbReference type="ARBA" id="ARBA00007613"/>
    </source>
</evidence>
<dbReference type="NCBIfam" id="TIGR01845">
    <property type="entry name" value="outer_NodT"/>
    <property type="match status" value="1"/>
</dbReference>
<organism evidence="4 5">
    <name type="scientific">Pseudaquabacterium terrae</name>
    <dbReference type="NCBI Taxonomy" id="2732868"/>
    <lineage>
        <taxon>Bacteria</taxon>
        <taxon>Pseudomonadati</taxon>
        <taxon>Pseudomonadota</taxon>
        <taxon>Betaproteobacteria</taxon>
        <taxon>Burkholderiales</taxon>
        <taxon>Sphaerotilaceae</taxon>
        <taxon>Pseudaquabacterium</taxon>
    </lineage>
</organism>
<dbReference type="Gene3D" id="1.20.1600.10">
    <property type="entry name" value="Outer membrane efflux proteins (OEP)"/>
    <property type="match status" value="1"/>
</dbReference>
<comment type="similarity">
    <text evidence="1 2">Belongs to the outer membrane factor (OMF) (TC 1.B.17) family.</text>
</comment>
<dbReference type="Pfam" id="PF02321">
    <property type="entry name" value="OEP"/>
    <property type="match status" value="2"/>
</dbReference>
<keyword evidence="2" id="KW-0472">Membrane</keyword>
<dbReference type="EMBL" id="JABRWJ010000007">
    <property type="protein sequence ID" value="NRF70038.1"/>
    <property type="molecule type" value="Genomic_DNA"/>
</dbReference>
<keyword evidence="2" id="KW-0732">Signal</keyword>
<comment type="subcellular location">
    <subcellularLocation>
        <location evidence="2">Cell membrane</location>
        <topology evidence="2">Lipid-anchor</topology>
    </subcellularLocation>
</comment>
<evidence type="ECO:0000313" key="5">
    <source>
        <dbReference type="Proteomes" id="UP000737171"/>
    </source>
</evidence>
<accession>A0ABX2EN42</accession>
<sequence length="479" mass="49724">MTSRSPLNRLALTALAAAVVLAGCASSGRAPSSPELNLPANFKEATPAAGWVAAQPADSAPRGPWWQRFGDAELDALVAQVTVSNQNVAAAVARYAAAQALVAGERARLLPGLQLSGGASRSGGGGDTPSRNSFQLGLGASWEPDLWGRLRGAVTQAEANAQASAADLAGATLSAQALLATDYFLLREADAELALLRSSVAGFERSAQIAQNRYAAGQVARTDVLQAETQLANARADLAALDAQRRQFEHAIAVLVGRAPADFTLAPAPWVMQVPAVPPALPSELLQRRPDIASAERAVAAANARIGIARAAYFPSLSLNASGGSSAARLADLFSASHLMWSLGLSIAQTLFDGGALNAALRNAEASREVTVATYRQTVLSAFQSVEDLLANRRALHEQLALRQQASAAADLSEQQVLNRYRAGQISYTEVVAAQATALTARRGLVQLQASLQTNAVALIQAMGGDWDAAQLGRVASSG</sequence>
<keyword evidence="2" id="KW-0564">Palmitate</keyword>
<dbReference type="Proteomes" id="UP000737171">
    <property type="component" value="Unassembled WGS sequence"/>
</dbReference>
<dbReference type="PROSITE" id="PS51257">
    <property type="entry name" value="PROKAR_LIPOPROTEIN"/>
    <property type="match status" value="1"/>
</dbReference>
<name>A0ABX2EN42_9BURK</name>
<dbReference type="SUPFAM" id="SSF56954">
    <property type="entry name" value="Outer membrane efflux proteins (OEP)"/>
    <property type="match status" value="1"/>
</dbReference>
<proteinExistence type="inferred from homology"/>
<evidence type="ECO:0000256" key="2">
    <source>
        <dbReference type="RuleBase" id="RU362097"/>
    </source>
</evidence>
<keyword evidence="2" id="KW-1134">Transmembrane beta strand</keyword>
<feature type="signal peptide" evidence="2">
    <location>
        <begin position="1"/>
        <end position="22"/>
    </location>
</feature>
<dbReference type="InterPro" id="IPR010131">
    <property type="entry name" value="MdtP/NodT-like"/>
</dbReference>
<keyword evidence="5" id="KW-1185">Reference proteome</keyword>
<feature type="coiled-coil region" evidence="3">
    <location>
        <begin position="224"/>
        <end position="251"/>
    </location>
</feature>
<comment type="caution">
    <text evidence="4">The sequence shown here is derived from an EMBL/GenBank/DDBJ whole genome shotgun (WGS) entry which is preliminary data.</text>
</comment>
<reference evidence="4 5" key="1">
    <citation type="submission" date="2020-05" db="EMBL/GenBank/DDBJ databases">
        <title>Aquincola sp. isolate from soil.</title>
        <authorList>
            <person name="Han J."/>
            <person name="Kim D.-U."/>
        </authorList>
    </citation>
    <scope>NUCLEOTIDE SEQUENCE [LARGE SCALE GENOMIC DNA]</scope>
    <source>
        <strain evidence="4 5">S2</strain>
    </source>
</reference>
<dbReference type="PANTHER" id="PTHR30203">
    <property type="entry name" value="OUTER MEMBRANE CATION EFFLUX PROTEIN"/>
    <property type="match status" value="1"/>
</dbReference>